<sequence length="697" mass="77878">MVCGWSICTKRHDMAAWPPFLPRSSSLVKAPEAEVKIPVNCQQEISKKESKCNSTDKSLLSKAFASVSGFNITWFNNSKPNCKNPPILEIRLPSRNLRGTISWKFLKNMSNLQTIDLSKNYLTGSVSSSLWSMKTLVEINLSKNRLGGSVELPKPEIVKSSAIRKINLSFNRFKNFTFLSNFPYLTFLDISHNDLQIVLPHWFTNLTKLEILNFSNCNISGNLKPISGLSHLKYLDVSNNHLTGIFSADFPPLGNLKFLNVSFNNFSGEMDSKTLKTFDKSSFIHAGNFKIQNYTSTPALHTRPHHSPIPARQIPDNINFIKKRKPKSKAKTLVLAISLASTFLILAIGVFTYCVYKKRKMARQNKWAISKPIQVPFRFEKSGPFSFETESGSSWVADIKEPSSAPVVMFEKPLMNLTFKDLIAATSHFGKESLLTEGRCGPVYRAVLPGDLHVAIKVLEHVRDLSHAEAVAMFEDLSGLKHPNLLPISGYCIAGKEKLVLYEFMANGDLHRWLHELPTGVPNVEDWSTDTWELQNGSHNSSPEKLEWHTRHRIAVGIARGLAYLHHARSKPVVHGHLVPSNILLADDFEPRIADCAMSQDRAGGSTEADVYNFGVVLVELLTGKSGSHETVNWVRRLVKDGIAENALNSKLRLGGDSVIEMVECLRIGYLCTAEAPGKRPTMQQVLGLLKDVHPNQ</sequence>
<dbReference type="InterPro" id="IPR000719">
    <property type="entry name" value="Prot_kinase_dom"/>
</dbReference>
<dbReference type="InterPro" id="IPR032675">
    <property type="entry name" value="LRR_dom_sf"/>
</dbReference>
<dbReference type="Gene3D" id="3.80.10.10">
    <property type="entry name" value="Ribonuclease Inhibitor"/>
    <property type="match status" value="2"/>
</dbReference>
<comment type="subcellular location">
    <subcellularLocation>
        <location evidence="1">Membrane</location>
    </subcellularLocation>
</comment>
<dbReference type="PANTHER" id="PTHR48007">
    <property type="entry name" value="LEUCINE-RICH REPEAT RECEPTOR-LIKE PROTEIN KINASE PXC1"/>
    <property type="match status" value="1"/>
</dbReference>
<dbReference type="PANTHER" id="PTHR48007:SF84">
    <property type="entry name" value="(WILD MALAYSIAN BANANA) HYPOTHETICAL PROTEIN"/>
    <property type="match status" value="1"/>
</dbReference>
<name>A0AAD2A8W4_9LAMI</name>
<dbReference type="InterPro" id="IPR001611">
    <property type="entry name" value="Leu-rich_rpt"/>
</dbReference>
<dbReference type="Gene3D" id="1.10.510.10">
    <property type="entry name" value="Transferase(Phosphotransferase) domain 1"/>
    <property type="match status" value="2"/>
</dbReference>
<protein>
    <recommendedName>
        <fullName evidence="8">Protein kinase domain-containing protein</fullName>
    </recommendedName>
</protein>
<evidence type="ECO:0000256" key="3">
    <source>
        <dbReference type="ARBA" id="ARBA00022692"/>
    </source>
</evidence>
<dbReference type="GO" id="GO:0004672">
    <property type="term" value="F:protein kinase activity"/>
    <property type="evidence" value="ECO:0007669"/>
    <property type="project" value="InterPro"/>
</dbReference>
<evidence type="ECO:0000256" key="6">
    <source>
        <dbReference type="ARBA" id="ARBA00023136"/>
    </source>
</evidence>
<dbReference type="InterPro" id="IPR046959">
    <property type="entry name" value="PRK1-6/SRF4-like"/>
</dbReference>
<keyword evidence="6 7" id="KW-0472">Membrane</keyword>
<evidence type="ECO:0000313" key="9">
    <source>
        <dbReference type="EMBL" id="CAI9783758.1"/>
    </source>
</evidence>
<dbReference type="Pfam" id="PF07714">
    <property type="entry name" value="PK_Tyr_Ser-Thr"/>
    <property type="match status" value="1"/>
</dbReference>
<dbReference type="PROSITE" id="PS50011">
    <property type="entry name" value="PROTEIN_KINASE_DOM"/>
    <property type="match status" value="1"/>
</dbReference>
<dbReference type="AlphaFoldDB" id="A0AAD2A8W4"/>
<dbReference type="EMBL" id="OU503055">
    <property type="protein sequence ID" value="CAI9783758.1"/>
    <property type="molecule type" value="Genomic_DNA"/>
</dbReference>
<evidence type="ECO:0000256" key="2">
    <source>
        <dbReference type="ARBA" id="ARBA00022614"/>
    </source>
</evidence>
<evidence type="ECO:0000259" key="8">
    <source>
        <dbReference type="PROSITE" id="PS50011"/>
    </source>
</evidence>
<dbReference type="Pfam" id="PF13855">
    <property type="entry name" value="LRR_8"/>
    <property type="match status" value="2"/>
</dbReference>
<keyword evidence="10" id="KW-1185">Reference proteome</keyword>
<feature type="domain" description="Protein kinase" evidence="8">
    <location>
        <begin position="429"/>
        <end position="697"/>
    </location>
</feature>
<keyword evidence="3 7" id="KW-0812">Transmembrane</keyword>
<dbReference type="Pfam" id="PF00560">
    <property type="entry name" value="LRR_1"/>
    <property type="match status" value="2"/>
</dbReference>
<proteinExistence type="predicted"/>
<dbReference type="SUPFAM" id="SSF56112">
    <property type="entry name" value="Protein kinase-like (PK-like)"/>
    <property type="match status" value="1"/>
</dbReference>
<evidence type="ECO:0000256" key="4">
    <source>
        <dbReference type="ARBA" id="ARBA00022737"/>
    </source>
</evidence>
<keyword evidence="5 7" id="KW-1133">Transmembrane helix</keyword>
<evidence type="ECO:0000256" key="1">
    <source>
        <dbReference type="ARBA" id="ARBA00004370"/>
    </source>
</evidence>
<dbReference type="GO" id="GO:0016020">
    <property type="term" value="C:membrane"/>
    <property type="evidence" value="ECO:0007669"/>
    <property type="project" value="UniProtKB-SubCell"/>
</dbReference>
<dbReference type="Gene3D" id="3.30.200.20">
    <property type="entry name" value="Phosphorylase Kinase, domain 1"/>
    <property type="match status" value="1"/>
</dbReference>
<dbReference type="Proteomes" id="UP000834106">
    <property type="component" value="Chromosome 20"/>
</dbReference>
<feature type="transmembrane region" description="Helical" evidence="7">
    <location>
        <begin position="333"/>
        <end position="356"/>
    </location>
</feature>
<dbReference type="FunFam" id="3.30.200.20:FF:000466">
    <property type="entry name" value="Putative LRR receptor-like serine/threonine-protein kinase"/>
    <property type="match status" value="1"/>
</dbReference>
<keyword evidence="2" id="KW-0433">Leucine-rich repeat</keyword>
<evidence type="ECO:0000313" key="10">
    <source>
        <dbReference type="Proteomes" id="UP000834106"/>
    </source>
</evidence>
<dbReference type="InterPro" id="IPR011009">
    <property type="entry name" value="Kinase-like_dom_sf"/>
</dbReference>
<dbReference type="SUPFAM" id="SSF52058">
    <property type="entry name" value="L domain-like"/>
    <property type="match status" value="1"/>
</dbReference>
<organism evidence="9 10">
    <name type="scientific">Fraxinus pennsylvanica</name>
    <dbReference type="NCBI Taxonomy" id="56036"/>
    <lineage>
        <taxon>Eukaryota</taxon>
        <taxon>Viridiplantae</taxon>
        <taxon>Streptophyta</taxon>
        <taxon>Embryophyta</taxon>
        <taxon>Tracheophyta</taxon>
        <taxon>Spermatophyta</taxon>
        <taxon>Magnoliopsida</taxon>
        <taxon>eudicotyledons</taxon>
        <taxon>Gunneridae</taxon>
        <taxon>Pentapetalae</taxon>
        <taxon>asterids</taxon>
        <taxon>lamiids</taxon>
        <taxon>Lamiales</taxon>
        <taxon>Oleaceae</taxon>
        <taxon>Oleeae</taxon>
        <taxon>Fraxinus</taxon>
    </lineage>
</organism>
<gene>
    <name evidence="9" type="ORF">FPE_LOCUS30903</name>
</gene>
<evidence type="ECO:0000256" key="5">
    <source>
        <dbReference type="ARBA" id="ARBA00022989"/>
    </source>
</evidence>
<dbReference type="InterPro" id="IPR001245">
    <property type="entry name" value="Ser-Thr/Tyr_kinase_cat_dom"/>
</dbReference>
<dbReference type="GO" id="GO:0005524">
    <property type="term" value="F:ATP binding"/>
    <property type="evidence" value="ECO:0007669"/>
    <property type="project" value="InterPro"/>
</dbReference>
<accession>A0AAD2A8W4</accession>
<evidence type="ECO:0000256" key="7">
    <source>
        <dbReference type="SAM" id="Phobius"/>
    </source>
</evidence>
<reference evidence="9" key="1">
    <citation type="submission" date="2023-05" db="EMBL/GenBank/DDBJ databases">
        <authorList>
            <person name="Huff M."/>
        </authorList>
    </citation>
    <scope>NUCLEOTIDE SEQUENCE</scope>
</reference>
<keyword evidence="4" id="KW-0677">Repeat</keyword>